<dbReference type="SUPFAM" id="SSF52743">
    <property type="entry name" value="Subtilisin-like"/>
    <property type="match status" value="1"/>
</dbReference>
<reference evidence="11 12" key="1">
    <citation type="submission" date="2020-08" db="EMBL/GenBank/DDBJ databases">
        <title>Sequencing the genomes of 1000 actinobacteria strains.</title>
        <authorList>
            <person name="Klenk H.-P."/>
        </authorList>
    </citation>
    <scope>NUCLEOTIDE SEQUENCE [LARGE SCALE GENOMIC DNA]</scope>
    <source>
        <strain evidence="11 12">DSM 44230</strain>
    </source>
</reference>
<evidence type="ECO:0000256" key="3">
    <source>
        <dbReference type="ARBA" id="ARBA00022801"/>
    </source>
</evidence>
<dbReference type="InterPro" id="IPR017297">
    <property type="entry name" value="Peptidase_S8A_DPH-A"/>
</dbReference>
<evidence type="ECO:0000256" key="2">
    <source>
        <dbReference type="ARBA" id="ARBA00022670"/>
    </source>
</evidence>
<dbReference type="InterPro" id="IPR000095">
    <property type="entry name" value="CRIB_dom"/>
</dbReference>
<dbReference type="InterPro" id="IPR000209">
    <property type="entry name" value="Peptidase_S8/S53_dom"/>
</dbReference>
<keyword evidence="4 6" id="KW-0720">Serine protease</keyword>
<evidence type="ECO:0000256" key="1">
    <source>
        <dbReference type="ARBA" id="ARBA00011073"/>
    </source>
</evidence>
<name>A0A7W7CCL5_9PSEU</name>
<keyword evidence="2 6" id="KW-0645">Protease</keyword>
<dbReference type="PIRSF" id="PIRSF037854">
    <property type="entry name" value="Dihydropyridine_esterase"/>
    <property type="match status" value="1"/>
</dbReference>
<dbReference type="CDD" id="cd07474">
    <property type="entry name" value="Peptidases_S8_subtilisin_Vpr-like"/>
    <property type="match status" value="1"/>
</dbReference>
<evidence type="ECO:0000313" key="11">
    <source>
        <dbReference type="EMBL" id="MBB4678643.1"/>
    </source>
</evidence>
<evidence type="ECO:0000256" key="9">
    <source>
        <dbReference type="SAM" id="SignalP"/>
    </source>
</evidence>
<evidence type="ECO:0000256" key="7">
    <source>
        <dbReference type="RuleBase" id="RU003355"/>
    </source>
</evidence>
<dbReference type="EMBL" id="JACHMH010000001">
    <property type="protein sequence ID" value="MBB4678643.1"/>
    <property type="molecule type" value="Genomic_DNA"/>
</dbReference>
<dbReference type="PROSITE" id="PS00137">
    <property type="entry name" value="SUBTILASE_HIS"/>
    <property type="match status" value="1"/>
</dbReference>
<dbReference type="PROSITE" id="PS50108">
    <property type="entry name" value="CRIB"/>
    <property type="match status" value="1"/>
</dbReference>
<gene>
    <name evidence="11" type="ORF">HNR67_004761</name>
</gene>
<dbReference type="InterPro" id="IPR034213">
    <property type="entry name" value="S8_Vpr-like"/>
</dbReference>
<dbReference type="GO" id="GO:0004252">
    <property type="term" value="F:serine-type endopeptidase activity"/>
    <property type="evidence" value="ECO:0007669"/>
    <property type="project" value="UniProtKB-UniRule"/>
</dbReference>
<dbReference type="Proteomes" id="UP000533598">
    <property type="component" value="Unassembled WGS sequence"/>
</dbReference>
<keyword evidence="3 6" id="KW-0378">Hydrolase</keyword>
<feature type="signal peptide" evidence="9">
    <location>
        <begin position="1"/>
        <end position="27"/>
    </location>
</feature>
<feature type="region of interest" description="Disordered" evidence="8">
    <location>
        <begin position="54"/>
        <end position="73"/>
    </location>
</feature>
<dbReference type="PROSITE" id="PS00138">
    <property type="entry name" value="SUBTILASE_SER"/>
    <property type="match status" value="1"/>
</dbReference>
<dbReference type="PRINTS" id="PR00723">
    <property type="entry name" value="SUBTILISIN"/>
</dbReference>
<dbReference type="InterPro" id="IPR050131">
    <property type="entry name" value="Peptidase_S8_subtilisin-like"/>
</dbReference>
<dbReference type="PROSITE" id="PS51892">
    <property type="entry name" value="SUBTILASE"/>
    <property type="match status" value="1"/>
</dbReference>
<evidence type="ECO:0000256" key="4">
    <source>
        <dbReference type="ARBA" id="ARBA00022825"/>
    </source>
</evidence>
<dbReference type="InterPro" id="IPR015500">
    <property type="entry name" value="Peptidase_S8_subtilisin-rel"/>
</dbReference>
<feature type="active site" description="Charge relay system" evidence="5 6">
    <location>
        <position position="257"/>
    </location>
</feature>
<comment type="caution">
    <text evidence="11">The sequence shown here is derived from an EMBL/GenBank/DDBJ whole genome shotgun (WGS) entry which is preliminary data.</text>
</comment>
<evidence type="ECO:0000256" key="6">
    <source>
        <dbReference type="PROSITE-ProRule" id="PRU01240"/>
    </source>
</evidence>
<sequence length="1093" mass="113992">MRHHRPRAVLGLALSTVLALVVGTPAAATTAPTSPPSATGNAAGGHWITLVTGDRVRTDGQGRPTQFRPAPGRERIPVTVRSVGTHVYAVPADAEVMIAEGKLDRRLFDLALLSRPEYTARKGLGLLVSAQGGAPGWRRSGAEVTRSFPRIGAEAVTVAADRAGSMWEALTVGSAKERRPAPGVSTIWLDAVHRAALDRSTGQIGAPAAWQAGLDGKGVKIAVLDTGVDQTHPDLATQEIAEQNFTPAPDNKDRVGHGTHVASIAAGSGARSGGKYKGVAPGARILDGKVLGDDGSGAESGILAGIEWAVQQQADIVNLSLGGQDSPLLDPMEILINKVSEQTGTLFVIAAGNDGPDSVGSPGSAQAALTVGAVDRGDKLAGFSSTGPRNGDGAIKPDLTAPGVAIGAAAAAGSRLGASRPRPAEGYISLDGTSMATPHVAGAAAILAQRHPDWRGEQLKAALMSAAKPGAHNPFEQGAGRVDVAKAITQTVSADSSLSFGTALWPHGDDTPIKRDLVYRNSSDQPITLSLSAEGKGPNGSAAPQGFFTLGHQTLTVPARGTAGTSLTADTRLGGDDVGTFSAYVTATGGGQSVSTPAAVTREPERYSVTIKAIDRKGQPAADWRAELQGVTGEGKGSYHQLGTGLETLRLPKGRYLITGRSWVGPEQPDANYNWFNGGNIEVGADTTLTLDARQAKPVDIRLPDREAVQRHSYIRVGHKTPGMEYGFGLLGLPFNVLHTAHVGPAGKAGETEELLVGAYAGTAERTEFHLIDQSSTLTSFWTGYRKHLTNRDLVTVTAAAGGTAPDRTGFLFANAATGDSTVIAGAFGYALPHTRTMHLYSPRQEWGFRFEQDHGNTTEAAWETEDEVLKPGRTHQKTFNTGVFGPALPEQRRAGLFRDGDILLGGLPFFADGQGRTGGSVVDSGSTVLKRDGQVIGSTDRPLDPETFFSLPSTAGRYEFSTTANRKDLATISTSVTTTWGFTSAHTEGLTRVPVSMVRFTPALGLDGTLPAHSWQRVPLTVQGAAAGDQLKSLTAAVSYDRGTTWEQAWVAGGAVFLVNPAKGRSVSLRATAVGKGGDTVTQTVLDAYLTR</sequence>
<feature type="domain" description="CRIB" evidence="10">
    <location>
        <begin position="731"/>
        <end position="744"/>
    </location>
</feature>
<dbReference type="InterPro" id="IPR023827">
    <property type="entry name" value="Peptidase_S8_Asp-AS"/>
</dbReference>
<dbReference type="InterPro" id="IPR036852">
    <property type="entry name" value="Peptidase_S8/S53_dom_sf"/>
</dbReference>
<dbReference type="InterPro" id="IPR022398">
    <property type="entry name" value="Peptidase_S8_His-AS"/>
</dbReference>
<evidence type="ECO:0000259" key="10">
    <source>
        <dbReference type="PROSITE" id="PS50108"/>
    </source>
</evidence>
<dbReference type="PANTHER" id="PTHR43806:SF65">
    <property type="entry name" value="SERINE PROTEASE APRX"/>
    <property type="match status" value="1"/>
</dbReference>
<organism evidence="11 12">
    <name type="scientific">Crossiella cryophila</name>
    <dbReference type="NCBI Taxonomy" id="43355"/>
    <lineage>
        <taxon>Bacteria</taxon>
        <taxon>Bacillati</taxon>
        <taxon>Actinomycetota</taxon>
        <taxon>Actinomycetes</taxon>
        <taxon>Pseudonocardiales</taxon>
        <taxon>Pseudonocardiaceae</taxon>
        <taxon>Crossiella</taxon>
    </lineage>
</organism>
<keyword evidence="12" id="KW-1185">Reference proteome</keyword>
<protein>
    <submittedName>
        <fullName evidence="11">Subtilisin family serine protease</fullName>
    </submittedName>
</protein>
<dbReference type="PANTHER" id="PTHR43806">
    <property type="entry name" value="PEPTIDASE S8"/>
    <property type="match status" value="1"/>
</dbReference>
<keyword evidence="9" id="KW-0732">Signal</keyword>
<comment type="similarity">
    <text evidence="1 6 7">Belongs to the peptidase S8 family.</text>
</comment>
<dbReference type="InterPro" id="IPR023828">
    <property type="entry name" value="Peptidase_S8_Ser-AS"/>
</dbReference>
<proteinExistence type="inferred from homology"/>
<dbReference type="RefSeq" id="WP_185004492.1">
    <property type="nucleotide sequence ID" value="NZ_BAAAUI010000010.1"/>
</dbReference>
<feature type="active site" description="Charge relay system" evidence="5 6">
    <location>
        <position position="434"/>
    </location>
</feature>
<dbReference type="AlphaFoldDB" id="A0A7W7CCL5"/>
<dbReference type="GO" id="GO:0006508">
    <property type="term" value="P:proteolysis"/>
    <property type="evidence" value="ECO:0007669"/>
    <property type="project" value="UniProtKB-KW"/>
</dbReference>
<dbReference type="Gene3D" id="3.40.50.200">
    <property type="entry name" value="Peptidase S8/S53 domain"/>
    <property type="match status" value="1"/>
</dbReference>
<feature type="active site" description="Charge relay system" evidence="5 6">
    <location>
        <position position="225"/>
    </location>
</feature>
<evidence type="ECO:0000313" key="12">
    <source>
        <dbReference type="Proteomes" id="UP000533598"/>
    </source>
</evidence>
<accession>A0A7W7CCL5</accession>
<feature type="chain" id="PRO_5039082967" evidence="9">
    <location>
        <begin position="28"/>
        <end position="1093"/>
    </location>
</feature>
<dbReference type="Pfam" id="PF00082">
    <property type="entry name" value="Peptidase_S8"/>
    <property type="match status" value="1"/>
</dbReference>
<evidence type="ECO:0000256" key="5">
    <source>
        <dbReference type="PIRSR" id="PIRSR615500-1"/>
    </source>
</evidence>
<dbReference type="PROSITE" id="PS00136">
    <property type="entry name" value="SUBTILASE_ASP"/>
    <property type="match status" value="1"/>
</dbReference>
<evidence type="ECO:0000256" key="8">
    <source>
        <dbReference type="SAM" id="MobiDB-lite"/>
    </source>
</evidence>